<evidence type="ECO:0000259" key="1">
    <source>
        <dbReference type="Pfam" id="PF04734"/>
    </source>
</evidence>
<protein>
    <recommendedName>
        <fullName evidence="1">Neutral/alkaline non-lysosomal ceramidase N-terminal domain-containing protein</fullName>
    </recommendedName>
</protein>
<comment type="caution">
    <text evidence="2">The sequence shown here is derived from an EMBL/GenBank/DDBJ whole genome shotgun (WGS) entry which is preliminary data.</text>
</comment>
<feature type="non-terminal residue" evidence="2">
    <location>
        <position position="153"/>
    </location>
</feature>
<dbReference type="InterPro" id="IPR031329">
    <property type="entry name" value="NEUT/ALK_ceramidase_N"/>
</dbReference>
<feature type="domain" description="Neutral/alkaline non-lysosomal ceramidase N-terminal" evidence="1">
    <location>
        <begin position="2"/>
        <end position="147"/>
    </location>
</feature>
<accession>X1C598</accession>
<name>X1C598_9ZZZZ</name>
<evidence type="ECO:0000313" key="2">
    <source>
        <dbReference type="EMBL" id="GAG91573.1"/>
    </source>
</evidence>
<dbReference type="Pfam" id="PF04734">
    <property type="entry name" value="Ceramidase_alk"/>
    <property type="match status" value="1"/>
</dbReference>
<dbReference type="EMBL" id="BART01028623">
    <property type="protein sequence ID" value="GAG91573.1"/>
    <property type="molecule type" value="Genomic_DNA"/>
</dbReference>
<dbReference type="AlphaFoldDB" id="X1C598"/>
<gene>
    <name evidence="2" type="ORF">S01H4_50413</name>
</gene>
<organism evidence="2">
    <name type="scientific">marine sediment metagenome</name>
    <dbReference type="NCBI Taxonomy" id="412755"/>
    <lineage>
        <taxon>unclassified sequences</taxon>
        <taxon>metagenomes</taxon>
        <taxon>ecological metagenomes</taxon>
    </lineage>
</organism>
<reference evidence="2" key="1">
    <citation type="journal article" date="2014" name="Front. Microbiol.">
        <title>High frequency of phylogenetically diverse reductive dehalogenase-homologous genes in deep subseafloor sedimentary metagenomes.</title>
        <authorList>
            <person name="Kawai M."/>
            <person name="Futagami T."/>
            <person name="Toyoda A."/>
            <person name="Takaki Y."/>
            <person name="Nishi S."/>
            <person name="Hori S."/>
            <person name="Arai W."/>
            <person name="Tsubouchi T."/>
            <person name="Morono Y."/>
            <person name="Uchiyama I."/>
            <person name="Ito T."/>
            <person name="Fujiyama A."/>
            <person name="Inagaki F."/>
            <person name="Takami H."/>
        </authorList>
    </citation>
    <scope>NUCLEOTIDE SEQUENCE</scope>
    <source>
        <strain evidence="2">Expedition CK06-06</strain>
    </source>
</reference>
<sequence>MFEAGFAQASITPEHRTVLCGYRARREKARGTHDELNATCAVLSDGDKRIVLFSLDLIGVTKDISDSLKSILSKRTGIKQDNILIACTHTHSGPDTIYLFGAGDDIQRYCRQLKDQIPILVEKALSKMAETRVSIVQTKVSDIAFNRRLLLKD</sequence>
<proteinExistence type="predicted"/>